<feature type="signal peptide" evidence="1">
    <location>
        <begin position="1"/>
        <end position="19"/>
    </location>
</feature>
<accession>S5XKE4</accession>
<dbReference type="Gene3D" id="2.40.360.10">
    <property type="entry name" value="YmcC-like"/>
    <property type="match status" value="1"/>
</dbReference>
<dbReference type="Proteomes" id="UP000015480">
    <property type="component" value="Chromosome"/>
</dbReference>
<feature type="chain" id="PRO_5004544408" description="Lipoprotein" evidence="1">
    <location>
        <begin position="20"/>
        <end position="219"/>
    </location>
</feature>
<dbReference type="PATRIC" id="fig|1367847.3.peg.521"/>
<dbReference type="OrthoDB" id="6237231at2"/>
<organism evidence="2 3">
    <name type="scientific">Paracoccus aminophilus JCM 7686</name>
    <dbReference type="NCBI Taxonomy" id="1367847"/>
    <lineage>
        <taxon>Bacteria</taxon>
        <taxon>Pseudomonadati</taxon>
        <taxon>Pseudomonadota</taxon>
        <taxon>Alphaproteobacteria</taxon>
        <taxon>Rhodobacterales</taxon>
        <taxon>Paracoccaceae</taxon>
        <taxon>Paracoccus</taxon>
    </lineage>
</organism>
<name>S5XKE4_PARAH</name>
<keyword evidence="3" id="KW-1185">Reference proteome</keyword>
<dbReference type="Pfam" id="PF11102">
    <property type="entry name" value="YjbF"/>
    <property type="match status" value="1"/>
</dbReference>
<dbReference type="RefSeq" id="WP_020949318.1">
    <property type="nucleotide sequence ID" value="NC_022041.1"/>
</dbReference>
<evidence type="ECO:0000313" key="2">
    <source>
        <dbReference type="EMBL" id="AGT07679.1"/>
    </source>
</evidence>
<dbReference type="HOGENOM" id="CLU_099032_0_0_5"/>
<dbReference type="EMBL" id="CP006650">
    <property type="protein sequence ID" value="AGT07679.1"/>
    <property type="molecule type" value="Genomic_DNA"/>
</dbReference>
<evidence type="ECO:0000256" key="1">
    <source>
        <dbReference type="SAM" id="SignalP"/>
    </source>
</evidence>
<sequence>MIATSLRIAGALALTVSVAACGNDKKQDSSAFTIASQAVGALAADRKARNAPKAPPVSPAAMASEALSVNKGPLILVGLESSGTNQVLAMTGDNRGMRTYMTKNEQALILRNGILVGTRGLGNDLSVAEAAGSANLILSGRGGQAERTMRLYAGDGLERPLNFTCSIGAGPKPGVILENCSGHGASFQNSYIVSGGRATVSRQWVSPALGYVTIQELRY</sequence>
<reference evidence="2 3" key="1">
    <citation type="journal article" date="2014" name="BMC Genomics">
        <title>Architecture and functions of a multipartite genome of the methylotrophic bacterium Paracoccus aminophilus JCM 7686, containing primary and secondary chromids.</title>
        <authorList>
            <person name="Dziewit L."/>
            <person name="Czarnecki J."/>
            <person name="Wibberg D."/>
            <person name="Radlinska M."/>
            <person name="Mrozek P."/>
            <person name="Szymczak M."/>
            <person name="Schluter A."/>
            <person name="Puhler A."/>
            <person name="Bartosik D."/>
        </authorList>
    </citation>
    <scope>NUCLEOTIDE SEQUENCE [LARGE SCALE GENOMIC DNA]</scope>
    <source>
        <strain evidence="2">JCM 7686</strain>
    </source>
</reference>
<evidence type="ECO:0000313" key="3">
    <source>
        <dbReference type="Proteomes" id="UP000015480"/>
    </source>
</evidence>
<gene>
    <name evidence="2" type="ORF">JCM7686_0570</name>
</gene>
<dbReference type="PROSITE" id="PS51257">
    <property type="entry name" value="PROKAR_LIPOPROTEIN"/>
    <property type="match status" value="1"/>
</dbReference>
<dbReference type="InterPro" id="IPR021308">
    <property type="entry name" value="GfcB"/>
</dbReference>
<proteinExistence type="predicted"/>
<dbReference type="InterPro" id="IPR023373">
    <property type="entry name" value="YmcC_sf"/>
</dbReference>
<keyword evidence="1" id="KW-0732">Signal</keyword>
<dbReference type="SUPFAM" id="SSF159270">
    <property type="entry name" value="YmcC-like"/>
    <property type="match status" value="1"/>
</dbReference>
<dbReference type="STRING" id="1367847.JCM7686_0570"/>
<protein>
    <recommendedName>
        <fullName evidence="4">Lipoprotein</fullName>
    </recommendedName>
</protein>
<dbReference type="AlphaFoldDB" id="S5XKE4"/>
<dbReference type="eggNOG" id="ENOG5032VJG">
    <property type="taxonomic scope" value="Bacteria"/>
</dbReference>
<evidence type="ECO:0008006" key="4">
    <source>
        <dbReference type="Google" id="ProtNLM"/>
    </source>
</evidence>
<dbReference type="KEGG" id="pami:JCM7686_0570"/>